<proteinExistence type="inferred from homology"/>
<name>A0ABM8B5Y6_9BIFI</name>
<evidence type="ECO:0000313" key="6">
    <source>
        <dbReference type="Proteomes" id="UP001321766"/>
    </source>
</evidence>
<reference evidence="5 6" key="1">
    <citation type="journal article" date="2023" name="Microbiol. Spectr.">
        <title>Symbiosis of Carpenter Bees with Uncharacterized Lactic Acid Bacteria Showing NAD Auxotrophy.</title>
        <authorList>
            <person name="Kawasaki S."/>
            <person name="Ozawa K."/>
            <person name="Mori T."/>
            <person name="Yamamoto A."/>
            <person name="Ito M."/>
            <person name="Ohkuma M."/>
            <person name="Sakamoto M."/>
            <person name="Matsutani M."/>
        </authorList>
    </citation>
    <scope>NUCLEOTIDE SEQUENCE [LARGE SCALE GENOMIC DNA]</scope>
    <source>
        <strain evidence="5 6">Kim37-2</strain>
    </source>
</reference>
<evidence type="ECO:0000256" key="4">
    <source>
        <dbReference type="SAM" id="SignalP"/>
    </source>
</evidence>
<keyword evidence="6" id="KW-1185">Reference proteome</keyword>
<feature type="chain" id="PRO_5045980495" evidence="4">
    <location>
        <begin position="22"/>
        <end position="239"/>
    </location>
</feature>
<feature type="compositionally biased region" description="Basic and acidic residues" evidence="3">
    <location>
        <begin position="45"/>
        <end position="59"/>
    </location>
</feature>
<organism evidence="5 6">
    <name type="scientific">Bombiscardovia nodaiensis</name>
    <dbReference type="NCBI Taxonomy" id="2932181"/>
    <lineage>
        <taxon>Bacteria</taxon>
        <taxon>Bacillati</taxon>
        <taxon>Actinomycetota</taxon>
        <taxon>Actinomycetes</taxon>
        <taxon>Bifidobacteriales</taxon>
        <taxon>Bifidobacteriaceae</taxon>
        <taxon>Bombiscardovia</taxon>
    </lineage>
</organism>
<dbReference type="Gene3D" id="2.60.40.2480">
    <property type="entry name" value="Periplasmic metal-binding protein Tp34-type"/>
    <property type="match status" value="1"/>
</dbReference>
<dbReference type="InterPro" id="IPR018470">
    <property type="entry name" value="Metal-bd_Tp34-typ"/>
</dbReference>
<evidence type="ECO:0000256" key="2">
    <source>
        <dbReference type="ARBA" id="ARBA00022729"/>
    </source>
</evidence>
<keyword evidence="2 4" id="KW-0732">Signal</keyword>
<sequence length="239" mass="25748">MNYKKYSALVTLVLAGALALSGCGGSKNEGAREAPAPQSSTQSSTDKKDDKEEDKKPGFEEIPIPPADQQKPPLNIGTVFFQPIDMEPAGSGLKAAASSLHLECDIHALADNNLGYAKGEFVPDLTVKYTIEDKSDSANKQSGTFMQMNASDGPHYGANIKLDKAGSYKLTYSIESPARKGWMLHVDPETGVKGRFWTEPIVASWDWDYTPTSGELPYKSGAYAPLMSEEGRGLCSCNS</sequence>
<feature type="region of interest" description="Disordered" evidence="3">
    <location>
        <begin position="25"/>
        <end position="75"/>
    </location>
</feature>
<dbReference type="Proteomes" id="UP001321766">
    <property type="component" value="Chromosome"/>
</dbReference>
<dbReference type="Pfam" id="PF10634">
    <property type="entry name" value="Iron_transport"/>
    <property type="match status" value="1"/>
</dbReference>
<accession>A0ABM8B5Y6</accession>
<gene>
    <name evidence="5" type="ORF">KIM372_01750</name>
</gene>
<dbReference type="EMBL" id="AP026798">
    <property type="protein sequence ID" value="BDR52268.1"/>
    <property type="molecule type" value="Genomic_DNA"/>
</dbReference>
<feature type="signal peptide" evidence="4">
    <location>
        <begin position="1"/>
        <end position="21"/>
    </location>
</feature>
<dbReference type="PROSITE" id="PS51257">
    <property type="entry name" value="PROKAR_LIPOPROTEIN"/>
    <property type="match status" value="1"/>
</dbReference>
<evidence type="ECO:0000313" key="5">
    <source>
        <dbReference type="EMBL" id="BDR52268.1"/>
    </source>
</evidence>
<protein>
    <submittedName>
        <fullName evidence="5">Amino acid ABC transporter substrate-binding protein</fullName>
    </submittedName>
</protein>
<evidence type="ECO:0000256" key="3">
    <source>
        <dbReference type="SAM" id="MobiDB-lite"/>
    </source>
</evidence>
<evidence type="ECO:0000256" key="1">
    <source>
        <dbReference type="ARBA" id="ARBA00010013"/>
    </source>
</evidence>
<dbReference type="InterPro" id="IPR038482">
    <property type="entry name" value="Tp34-type_sf"/>
</dbReference>
<comment type="similarity">
    <text evidence="1">Belongs to the UPF0423 family.</text>
</comment>